<evidence type="ECO:0000313" key="7">
    <source>
        <dbReference type="Proteomes" id="UP001165120"/>
    </source>
</evidence>
<dbReference type="Proteomes" id="UP001165120">
    <property type="component" value="Unassembled WGS sequence"/>
</dbReference>
<accession>A0A9W6T0K8</accession>
<dbReference type="Gene3D" id="1.25.10.10">
    <property type="entry name" value="Leucine-rich Repeat Variant"/>
    <property type="match status" value="1"/>
</dbReference>
<name>A0A9W6T0K8_CANBO</name>
<keyword evidence="7" id="KW-1185">Reference proteome</keyword>
<keyword evidence="2" id="KW-0813">Transport</keyword>
<dbReference type="EMBL" id="BSXN01001030">
    <property type="protein sequence ID" value="GME71206.1"/>
    <property type="molecule type" value="Genomic_DNA"/>
</dbReference>
<evidence type="ECO:0000256" key="3">
    <source>
        <dbReference type="ARBA" id="ARBA00022490"/>
    </source>
</evidence>
<dbReference type="InterPro" id="IPR040122">
    <property type="entry name" value="Importin_beta"/>
</dbReference>
<dbReference type="InterPro" id="IPR011989">
    <property type="entry name" value="ARM-like"/>
</dbReference>
<evidence type="ECO:0000256" key="5">
    <source>
        <dbReference type="ARBA" id="ARBA00022927"/>
    </source>
</evidence>
<gene>
    <name evidence="6" type="ORF">Cboi02_000312400</name>
</gene>
<keyword evidence="4" id="KW-0677">Repeat</keyword>
<evidence type="ECO:0000313" key="6">
    <source>
        <dbReference type="EMBL" id="GME71206.1"/>
    </source>
</evidence>
<evidence type="ECO:0000256" key="4">
    <source>
        <dbReference type="ARBA" id="ARBA00022737"/>
    </source>
</evidence>
<dbReference type="InterPro" id="IPR016024">
    <property type="entry name" value="ARM-type_fold"/>
</dbReference>
<evidence type="ECO:0000256" key="1">
    <source>
        <dbReference type="ARBA" id="ARBA00004496"/>
    </source>
</evidence>
<dbReference type="SUPFAM" id="SSF48371">
    <property type="entry name" value="ARM repeat"/>
    <property type="match status" value="2"/>
</dbReference>
<protein>
    <submittedName>
        <fullName evidence="6">Unnamed protein product</fullName>
    </submittedName>
</protein>
<comment type="subcellular location">
    <subcellularLocation>
        <location evidence="1">Cytoplasm</location>
    </subcellularLocation>
</comment>
<comment type="caution">
    <text evidence="6">The sequence shown here is derived from an EMBL/GenBank/DDBJ whole genome shotgun (WGS) entry which is preliminary data.</text>
</comment>
<organism evidence="6 7">
    <name type="scientific">Candida boidinii</name>
    <name type="common">Yeast</name>
    <dbReference type="NCBI Taxonomy" id="5477"/>
    <lineage>
        <taxon>Eukaryota</taxon>
        <taxon>Fungi</taxon>
        <taxon>Dikarya</taxon>
        <taxon>Ascomycota</taxon>
        <taxon>Saccharomycotina</taxon>
        <taxon>Pichiomycetes</taxon>
        <taxon>Pichiales</taxon>
        <taxon>Pichiaceae</taxon>
        <taxon>Ogataea</taxon>
        <taxon>Ogataea/Candida clade</taxon>
    </lineage>
</organism>
<dbReference type="Pfam" id="PF18829">
    <property type="entry name" value="Importin_rep_6"/>
    <property type="match status" value="1"/>
</dbReference>
<dbReference type="InterPro" id="IPR041389">
    <property type="entry name" value="Importin_rep_6"/>
</dbReference>
<keyword evidence="5" id="KW-0653">Protein transport</keyword>
<dbReference type="PANTHER" id="PTHR10527">
    <property type="entry name" value="IMPORTIN BETA"/>
    <property type="match status" value="1"/>
</dbReference>
<proteinExistence type="predicted"/>
<evidence type="ECO:0000256" key="2">
    <source>
        <dbReference type="ARBA" id="ARBA00022448"/>
    </source>
</evidence>
<keyword evidence="3" id="KW-0963">Cytoplasm</keyword>
<dbReference type="GO" id="GO:0005737">
    <property type="term" value="C:cytoplasm"/>
    <property type="evidence" value="ECO:0007669"/>
    <property type="project" value="UniProtKB-SubCell"/>
</dbReference>
<dbReference type="GO" id="GO:0006606">
    <property type="term" value="P:protein import into nucleus"/>
    <property type="evidence" value="ECO:0007669"/>
    <property type="project" value="InterPro"/>
</dbReference>
<reference evidence="6" key="1">
    <citation type="submission" date="2023-04" db="EMBL/GenBank/DDBJ databases">
        <title>Candida boidinii NBRC 10035.</title>
        <authorList>
            <person name="Ichikawa N."/>
            <person name="Sato H."/>
            <person name="Tonouchi N."/>
        </authorList>
    </citation>
    <scope>NUCLEOTIDE SEQUENCE</scope>
    <source>
        <strain evidence="6">NBRC 10035</strain>
    </source>
</reference>
<dbReference type="AlphaFoldDB" id="A0A9W6T0K8"/>
<sequence>MVYKFATIALDTLIEYMSNESIKQYMEPLMNKLFQMLDAAASSSLRSSIVSAIGSVAYASGKAFLPFFENSIKFLERFIANMDNIEGMSEDDIELRAQTFENISSMGRAVGSEAFAPYAEALMQASYSAINSANSRLRESGFAFIANMAKVYGEQFSGFLDKVMPEIFKCISQSEFEYDNEDEDIEDDEDALAEKLKIHTGITYEKEVALVALQELAVGTKDSFSKFIEPTMTALAEQFESSYSIRDASLQAMWKVVNTMYKVHGADNATVLELIKSVRKITVDSLPDEFDFNTVMTALDCFYENVKSMGKIAIMDDNDSTLLESLCTQLMLLLKKEHPCQIDADDEDADEEDADASEMDAALYDSVLEVLVSLSGAFGGEFIKIFTGFKDIIVAAASSKSKNKRVSTLGCLAEICNGIKSENPFTQELLETFVKRLSSDKSTEVRGNAAYGVGILIQFSTIDVTSAYPTILGALSVLLNKADKEITKTEDGDDETKDVINRTFANACGCVCRMTLKNQASVPLEAIVPTLLEHLPLQSAFEENTPIFELILKLYEQNNEVVLKETPKFAEIFEAVFKKELEKEKLINESTLGREENIERLNQFETEELKIKVIAFLQYLEGKFPGVVSSKPILKNVIAA</sequence>